<feature type="non-terminal residue" evidence="2">
    <location>
        <position position="1"/>
    </location>
</feature>
<dbReference type="SUPFAM" id="SSF50998">
    <property type="entry name" value="Quinoprotein alcohol dehydrogenase-like"/>
    <property type="match status" value="1"/>
</dbReference>
<dbReference type="InterPro" id="IPR002372">
    <property type="entry name" value="PQQ_rpt_dom"/>
</dbReference>
<gene>
    <name evidence="2" type="ORF">LCGC14_2442080</name>
</gene>
<dbReference type="AlphaFoldDB" id="A0A0F9C655"/>
<dbReference type="EMBL" id="LAZR01037605">
    <property type="protein sequence ID" value="KKL21772.1"/>
    <property type="molecule type" value="Genomic_DNA"/>
</dbReference>
<dbReference type="InterPro" id="IPR011047">
    <property type="entry name" value="Quinoprotein_ADH-like_sf"/>
</dbReference>
<sequence>DDTDPQGYIYSSKVSKPLLSKNSVYFLDIECDLYSVDIKTGRKKWKFKTESLEGMGAESRVPLPNAIISKEVIYFSHKKRNLYAVDGETGKQLWQFKSETVSPPVAANNLIYFSDGDGNLYAFRAGK</sequence>
<accession>A0A0F9C655</accession>
<evidence type="ECO:0000313" key="2">
    <source>
        <dbReference type="EMBL" id="KKL21772.1"/>
    </source>
</evidence>
<reference evidence="2" key="1">
    <citation type="journal article" date="2015" name="Nature">
        <title>Complex archaea that bridge the gap between prokaryotes and eukaryotes.</title>
        <authorList>
            <person name="Spang A."/>
            <person name="Saw J.H."/>
            <person name="Jorgensen S.L."/>
            <person name="Zaremba-Niedzwiedzka K."/>
            <person name="Martijn J."/>
            <person name="Lind A.E."/>
            <person name="van Eijk R."/>
            <person name="Schleper C."/>
            <person name="Guy L."/>
            <person name="Ettema T.J."/>
        </authorList>
    </citation>
    <scope>NUCLEOTIDE SEQUENCE</scope>
</reference>
<dbReference type="PANTHER" id="PTHR34512:SF30">
    <property type="entry name" value="OUTER MEMBRANE PROTEIN ASSEMBLY FACTOR BAMB"/>
    <property type="match status" value="1"/>
</dbReference>
<dbReference type="SMART" id="SM00564">
    <property type="entry name" value="PQQ"/>
    <property type="match status" value="2"/>
</dbReference>
<protein>
    <recommendedName>
        <fullName evidence="1">Pyrrolo-quinoline quinone repeat domain-containing protein</fullName>
    </recommendedName>
</protein>
<dbReference type="PANTHER" id="PTHR34512">
    <property type="entry name" value="CELL SURFACE PROTEIN"/>
    <property type="match status" value="1"/>
</dbReference>
<name>A0A0F9C655_9ZZZZ</name>
<evidence type="ECO:0000259" key="1">
    <source>
        <dbReference type="Pfam" id="PF13360"/>
    </source>
</evidence>
<dbReference type="InterPro" id="IPR018391">
    <property type="entry name" value="PQQ_b-propeller_rpt"/>
</dbReference>
<dbReference type="Gene3D" id="2.40.128.630">
    <property type="match status" value="1"/>
</dbReference>
<feature type="domain" description="Pyrrolo-quinoline quinone repeat" evidence="1">
    <location>
        <begin position="14"/>
        <end position="124"/>
    </location>
</feature>
<proteinExistence type="predicted"/>
<organism evidence="2">
    <name type="scientific">marine sediment metagenome</name>
    <dbReference type="NCBI Taxonomy" id="412755"/>
    <lineage>
        <taxon>unclassified sequences</taxon>
        <taxon>metagenomes</taxon>
        <taxon>ecological metagenomes</taxon>
    </lineage>
</organism>
<dbReference type="Pfam" id="PF13360">
    <property type="entry name" value="PQQ_2"/>
    <property type="match status" value="1"/>
</dbReference>
<comment type="caution">
    <text evidence="2">The sequence shown here is derived from an EMBL/GenBank/DDBJ whole genome shotgun (WGS) entry which is preliminary data.</text>
</comment>